<evidence type="ECO:0000313" key="5">
    <source>
        <dbReference type="EMBL" id="TQS40632.1"/>
    </source>
</evidence>
<evidence type="ECO:0000256" key="2">
    <source>
        <dbReference type="ARBA" id="ARBA00023125"/>
    </source>
</evidence>
<dbReference type="InterPro" id="IPR036388">
    <property type="entry name" value="WH-like_DNA-bd_sf"/>
</dbReference>
<dbReference type="Pfam" id="PF00392">
    <property type="entry name" value="GntR"/>
    <property type="match status" value="1"/>
</dbReference>
<comment type="caution">
    <text evidence="5">The sequence shown here is derived from an EMBL/GenBank/DDBJ whole genome shotgun (WGS) entry which is preliminary data.</text>
</comment>
<dbReference type="GO" id="GO:0003677">
    <property type="term" value="F:DNA binding"/>
    <property type="evidence" value="ECO:0007669"/>
    <property type="project" value="UniProtKB-KW"/>
</dbReference>
<dbReference type="Pfam" id="PF07729">
    <property type="entry name" value="FCD"/>
    <property type="match status" value="1"/>
</dbReference>
<dbReference type="PRINTS" id="PR00035">
    <property type="entry name" value="HTHGNTR"/>
</dbReference>
<proteinExistence type="predicted"/>
<dbReference type="InterPro" id="IPR000524">
    <property type="entry name" value="Tscrpt_reg_HTH_GntR"/>
</dbReference>
<dbReference type="InterPro" id="IPR036390">
    <property type="entry name" value="WH_DNA-bd_sf"/>
</dbReference>
<dbReference type="Gene3D" id="1.10.10.10">
    <property type="entry name" value="Winged helix-like DNA-binding domain superfamily/Winged helix DNA-binding domain"/>
    <property type="match status" value="1"/>
</dbReference>
<evidence type="ECO:0000313" key="6">
    <source>
        <dbReference type="Proteomes" id="UP000317982"/>
    </source>
</evidence>
<dbReference type="SMART" id="SM00895">
    <property type="entry name" value="FCD"/>
    <property type="match status" value="1"/>
</dbReference>
<dbReference type="InParanoid" id="A0A545AH30"/>
<gene>
    <name evidence="5" type="ORF">FL583_33860</name>
</gene>
<dbReference type="GO" id="GO:0003700">
    <property type="term" value="F:DNA-binding transcription factor activity"/>
    <property type="evidence" value="ECO:0007669"/>
    <property type="project" value="InterPro"/>
</dbReference>
<keyword evidence="3" id="KW-0804">Transcription</keyword>
<dbReference type="RefSeq" id="WP_142708971.1">
    <property type="nucleotide sequence ID" value="NZ_VIRS01000037.1"/>
</dbReference>
<dbReference type="InterPro" id="IPR011711">
    <property type="entry name" value="GntR_C"/>
</dbReference>
<keyword evidence="2" id="KW-0238">DNA-binding</keyword>
<dbReference type="OrthoDB" id="7989071at2"/>
<dbReference type="EMBL" id="VIRS01000037">
    <property type="protein sequence ID" value="TQS40632.1"/>
    <property type="molecule type" value="Genomic_DNA"/>
</dbReference>
<keyword evidence="1" id="KW-0805">Transcription regulation</keyword>
<dbReference type="SUPFAM" id="SSF46785">
    <property type="entry name" value="Winged helix' DNA-binding domain"/>
    <property type="match status" value="1"/>
</dbReference>
<dbReference type="CDD" id="cd07377">
    <property type="entry name" value="WHTH_GntR"/>
    <property type="match status" value="1"/>
</dbReference>
<feature type="domain" description="HTH gntR-type" evidence="4">
    <location>
        <begin position="3"/>
        <end position="71"/>
    </location>
</feature>
<dbReference type="Proteomes" id="UP000317982">
    <property type="component" value="Unassembled WGS sequence"/>
</dbReference>
<name>A0A545AH30_9ACTN</name>
<protein>
    <submittedName>
        <fullName evidence="5">FadR family transcriptional regulator</fullName>
    </submittedName>
</protein>
<reference evidence="5 6" key="1">
    <citation type="submission" date="2019-07" db="EMBL/GenBank/DDBJ databases">
        <title>Cryptosporangium phraense sp. nov., isolated from plant litter.</title>
        <authorList>
            <person name="Suriyachadkun C."/>
        </authorList>
    </citation>
    <scope>NUCLEOTIDE SEQUENCE [LARGE SCALE GENOMIC DNA]</scope>
    <source>
        <strain evidence="5 6">A-T 5661</strain>
    </source>
</reference>
<dbReference type="PANTHER" id="PTHR43537">
    <property type="entry name" value="TRANSCRIPTIONAL REGULATOR, GNTR FAMILY"/>
    <property type="match status" value="1"/>
</dbReference>
<dbReference type="SMART" id="SM00345">
    <property type="entry name" value="HTH_GNTR"/>
    <property type="match status" value="1"/>
</dbReference>
<dbReference type="PANTHER" id="PTHR43537:SF44">
    <property type="entry name" value="GNTR FAMILY REGULATORY PROTEIN"/>
    <property type="match status" value="1"/>
</dbReference>
<dbReference type="PROSITE" id="PS50949">
    <property type="entry name" value="HTH_GNTR"/>
    <property type="match status" value="1"/>
</dbReference>
<dbReference type="InterPro" id="IPR008920">
    <property type="entry name" value="TF_FadR/GntR_C"/>
</dbReference>
<evidence type="ECO:0000259" key="4">
    <source>
        <dbReference type="PROSITE" id="PS50949"/>
    </source>
</evidence>
<evidence type="ECO:0000256" key="3">
    <source>
        <dbReference type="ARBA" id="ARBA00023163"/>
    </source>
</evidence>
<dbReference type="SUPFAM" id="SSF48008">
    <property type="entry name" value="GntR ligand-binding domain-like"/>
    <property type="match status" value="1"/>
</dbReference>
<sequence length="218" mass="23351">MRPSRSAELADAIVGLITEQNLAPGAPLPTEAQLTADLQTSRGPLREAIKALQAQGIVEVRHGYGTFVAPASAEALLPWLTFRARSVDTLADLLDVRELLEAGLARRVTPSPDTVAELRACVATMAAGAPDSADADRRFHQILCEAAGNALAKDLIGVFWRAYANAEPSIGERSETAAALAQRHERIIDALLTGDGAAVEDAVRRHFDEVRERLARSQ</sequence>
<organism evidence="5 6">
    <name type="scientific">Cryptosporangium phraense</name>
    <dbReference type="NCBI Taxonomy" id="2593070"/>
    <lineage>
        <taxon>Bacteria</taxon>
        <taxon>Bacillati</taxon>
        <taxon>Actinomycetota</taxon>
        <taxon>Actinomycetes</taxon>
        <taxon>Cryptosporangiales</taxon>
        <taxon>Cryptosporangiaceae</taxon>
        <taxon>Cryptosporangium</taxon>
    </lineage>
</organism>
<accession>A0A545AH30</accession>
<keyword evidence="6" id="KW-1185">Reference proteome</keyword>
<dbReference type="Gene3D" id="1.20.120.530">
    <property type="entry name" value="GntR ligand-binding domain-like"/>
    <property type="match status" value="1"/>
</dbReference>
<evidence type="ECO:0000256" key="1">
    <source>
        <dbReference type="ARBA" id="ARBA00023015"/>
    </source>
</evidence>
<dbReference type="AlphaFoldDB" id="A0A545AH30"/>